<evidence type="ECO:0000313" key="2">
    <source>
        <dbReference type="Proteomes" id="UP001611383"/>
    </source>
</evidence>
<sequence length="77" mass="8464">MLTLEPDETRVRRAISEWKLQGQVALVTGEVLGPLSVREVPSTVFVDAQGQLVAAASGPRSQRFLSKRTQELLDSSR</sequence>
<gene>
    <name evidence="1" type="ORF">F0U60_33480</name>
</gene>
<organism evidence="1 2">
    <name type="scientific">Archangium minus</name>
    <dbReference type="NCBI Taxonomy" id="83450"/>
    <lineage>
        <taxon>Bacteria</taxon>
        <taxon>Pseudomonadati</taxon>
        <taxon>Myxococcota</taxon>
        <taxon>Myxococcia</taxon>
        <taxon>Myxococcales</taxon>
        <taxon>Cystobacterineae</taxon>
        <taxon>Archangiaceae</taxon>
        <taxon>Archangium</taxon>
    </lineage>
</organism>
<keyword evidence="2" id="KW-1185">Reference proteome</keyword>
<dbReference type="Gene3D" id="3.40.30.10">
    <property type="entry name" value="Glutaredoxin"/>
    <property type="match status" value="1"/>
</dbReference>
<reference evidence="1 2" key="1">
    <citation type="submission" date="2019-08" db="EMBL/GenBank/DDBJ databases">
        <title>Archangium and Cystobacter genomes.</title>
        <authorList>
            <person name="Chen I.-C.K."/>
            <person name="Wielgoss S."/>
        </authorList>
    </citation>
    <scope>NUCLEOTIDE SEQUENCE [LARGE SCALE GENOMIC DNA]</scope>
    <source>
        <strain evidence="1 2">Cbm 6</strain>
    </source>
</reference>
<dbReference type="RefSeq" id="WP_395806069.1">
    <property type="nucleotide sequence ID" value="NZ_CP043494.1"/>
</dbReference>
<proteinExistence type="predicted"/>
<protein>
    <submittedName>
        <fullName evidence="1">Uncharacterized protein</fullName>
    </submittedName>
</protein>
<accession>A0ABY9WZB2</accession>
<dbReference type="Proteomes" id="UP001611383">
    <property type="component" value="Chromosome"/>
</dbReference>
<name>A0ABY9WZB2_9BACT</name>
<evidence type="ECO:0000313" key="1">
    <source>
        <dbReference type="EMBL" id="WNG48487.1"/>
    </source>
</evidence>
<dbReference type="EMBL" id="CP043494">
    <property type="protein sequence ID" value="WNG48487.1"/>
    <property type="molecule type" value="Genomic_DNA"/>
</dbReference>